<dbReference type="EMBL" id="CAJNJA010050620">
    <property type="protein sequence ID" value="CAE7841960.1"/>
    <property type="molecule type" value="Genomic_DNA"/>
</dbReference>
<protein>
    <submittedName>
        <fullName evidence="2">Uncharacterized protein</fullName>
    </submittedName>
</protein>
<proteinExistence type="predicted"/>
<evidence type="ECO:0000313" key="2">
    <source>
        <dbReference type="EMBL" id="CAE7841960.1"/>
    </source>
</evidence>
<dbReference type="Proteomes" id="UP000601435">
    <property type="component" value="Unassembled WGS sequence"/>
</dbReference>
<feature type="region of interest" description="Disordered" evidence="1">
    <location>
        <begin position="52"/>
        <end position="112"/>
    </location>
</feature>
<evidence type="ECO:0000256" key="1">
    <source>
        <dbReference type="SAM" id="MobiDB-lite"/>
    </source>
</evidence>
<organism evidence="2 3">
    <name type="scientific">Symbiodinium necroappetens</name>
    <dbReference type="NCBI Taxonomy" id="1628268"/>
    <lineage>
        <taxon>Eukaryota</taxon>
        <taxon>Sar</taxon>
        <taxon>Alveolata</taxon>
        <taxon>Dinophyceae</taxon>
        <taxon>Suessiales</taxon>
        <taxon>Symbiodiniaceae</taxon>
        <taxon>Symbiodinium</taxon>
    </lineage>
</organism>
<sequence>VPAVPALPTAGLLQALAPKRGVPPPVRGPAPLGVPKQQLEAMAKRLAMEAQVSAASTPANKKGRALARSSDPPVRGSGSSGFAERAQRRGNNPECFRKPEAQAKRLSHVSHATTPSWRSRNKWCRKHAQHSSSTFDILPFAVLEPRILCSTNAGTDKGSISIKSLPSTGTSEMACKPAMMAESIRPRLSPLLEARWAVLAVSLYEGSGHFGSIVVEEQRYQRVPQSELERLDRIDPEVDEVL</sequence>
<name>A0A812ZX38_9DINO</name>
<comment type="caution">
    <text evidence="2">The sequence shown here is derived from an EMBL/GenBank/DDBJ whole genome shotgun (WGS) entry which is preliminary data.</text>
</comment>
<feature type="non-terminal residue" evidence="2">
    <location>
        <position position="1"/>
    </location>
</feature>
<accession>A0A812ZX38</accession>
<gene>
    <name evidence="2" type="ORF">SNEC2469_LOCUS25576</name>
</gene>
<dbReference type="AlphaFoldDB" id="A0A812ZX38"/>
<reference evidence="2" key="1">
    <citation type="submission" date="2021-02" db="EMBL/GenBank/DDBJ databases">
        <authorList>
            <person name="Dougan E. K."/>
            <person name="Rhodes N."/>
            <person name="Thang M."/>
            <person name="Chan C."/>
        </authorList>
    </citation>
    <scope>NUCLEOTIDE SEQUENCE</scope>
</reference>
<evidence type="ECO:0000313" key="3">
    <source>
        <dbReference type="Proteomes" id="UP000601435"/>
    </source>
</evidence>
<dbReference type="OrthoDB" id="440593at2759"/>
<keyword evidence="3" id="KW-1185">Reference proteome</keyword>